<proteinExistence type="predicted"/>
<sequence length="296" mass="30995">PRSALAMQDIFDEAGLPKGAYVNVFASNEQVEDIIADPRIQGVSLTGSERAGAAVAEIAGRNLKKVVLELGGSDPYIVLDTDNVAAAAKTAFRARMGNSGQACNSPKRMIVMEDIYDEFVAELAGHARKVRPGNPADPETTFAPLSSQPAADTLVEQIQDAVDKGAVLHAGGSAIAGPGSFVEPTVLTGITPQMRAYSEELFGPAAMVYKVSSEDEAVALANDTAFGLGAAVFSTDVERARRVADRLEAGMVSISRPGGSAAELPFGGNKRSGVARELGPLGMDEFVNRRLLYIAD</sequence>
<dbReference type="InterPro" id="IPR016161">
    <property type="entry name" value="Ald_DH/histidinol_DH"/>
</dbReference>
<dbReference type="PANTHER" id="PTHR43217">
    <property type="entry name" value="SUCCINATE SEMIALDEHYDE DEHYDROGENASE [NAD(P)+] SAD"/>
    <property type="match status" value="1"/>
</dbReference>
<dbReference type="PANTHER" id="PTHR43217:SF2">
    <property type="entry name" value="SUCCINATE-SEMIALDEHYDE DEHYDROGENASE [NADP(+)]"/>
    <property type="match status" value="1"/>
</dbReference>
<feature type="domain" description="Aldehyde dehydrogenase" evidence="2">
    <location>
        <begin position="1"/>
        <end position="289"/>
    </location>
</feature>
<protein>
    <submittedName>
        <fullName evidence="3">Aldehyde dehydrogenase family protein</fullName>
    </submittedName>
</protein>
<dbReference type="Proteomes" id="UP000523795">
    <property type="component" value="Unassembled WGS sequence"/>
</dbReference>
<dbReference type="InterPro" id="IPR016162">
    <property type="entry name" value="Ald_DH_N"/>
</dbReference>
<gene>
    <name evidence="3" type="ORF">HER39_08275</name>
</gene>
<dbReference type="EMBL" id="JAAZSR010000103">
    <property type="protein sequence ID" value="NKX50563.1"/>
    <property type="molecule type" value="Genomic_DNA"/>
</dbReference>
<evidence type="ECO:0000256" key="1">
    <source>
        <dbReference type="ARBA" id="ARBA00023002"/>
    </source>
</evidence>
<keyword evidence="1" id="KW-0560">Oxidoreductase</keyword>
<dbReference type="InterPro" id="IPR015590">
    <property type="entry name" value="Aldehyde_DH_dom"/>
</dbReference>
<dbReference type="InterPro" id="IPR047110">
    <property type="entry name" value="GABD/Sad-like"/>
</dbReference>
<dbReference type="Gene3D" id="3.40.309.10">
    <property type="entry name" value="Aldehyde Dehydrogenase, Chain A, domain 2"/>
    <property type="match status" value="1"/>
</dbReference>
<name>A0ABX1JMN5_9MICC</name>
<evidence type="ECO:0000313" key="3">
    <source>
        <dbReference type="EMBL" id="NKX50563.1"/>
    </source>
</evidence>
<evidence type="ECO:0000259" key="2">
    <source>
        <dbReference type="Pfam" id="PF00171"/>
    </source>
</evidence>
<dbReference type="Pfam" id="PF00171">
    <property type="entry name" value="Aldedh"/>
    <property type="match status" value="1"/>
</dbReference>
<reference evidence="3 4" key="1">
    <citation type="submission" date="2020-04" db="EMBL/GenBank/DDBJ databases">
        <authorList>
            <person name="Liu S."/>
        </authorList>
    </citation>
    <scope>NUCLEOTIDE SEQUENCE [LARGE SCALE GENOMIC DNA]</scope>
    <source>
        <strain evidence="3 4">CGMCC 1.15091</strain>
    </source>
</reference>
<comment type="caution">
    <text evidence="3">The sequence shown here is derived from an EMBL/GenBank/DDBJ whole genome shotgun (WGS) entry which is preliminary data.</text>
</comment>
<dbReference type="SUPFAM" id="SSF53720">
    <property type="entry name" value="ALDH-like"/>
    <property type="match status" value="1"/>
</dbReference>
<dbReference type="Gene3D" id="3.40.605.10">
    <property type="entry name" value="Aldehyde Dehydrogenase, Chain A, domain 1"/>
    <property type="match status" value="1"/>
</dbReference>
<organism evidence="3 4">
    <name type="scientific">Arthrobacter deserti</name>
    <dbReference type="NCBI Taxonomy" id="1742687"/>
    <lineage>
        <taxon>Bacteria</taxon>
        <taxon>Bacillati</taxon>
        <taxon>Actinomycetota</taxon>
        <taxon>Actinomycetes</taxon>
        <taxon>Micrococcales</taxon>
        <taxon>Micrococcaceae</taxon>
        <taxon>Arthrobacter</taxon>
    </lineage>
</organism>
<evidence type="ECO:0000313" key="4">
    <source>
        <dbReference type="Proteomes" id="UP000523795"/>
    </source>
</evidence>
<accession>A0ABX1JMN5</accession>
<feature type="non-terminal residue" evidence="3">
    <location>
        <position position="1"/>
    </location>
</feature>
<dbReference type="InterPro" id="IPR016163">
    <property type="entry name" value="Ald_DH_C"/>
</dbReference>
<keyword evidence="4" id="KW-1185">Reference proteome</keyword>